<keyword evidence="2" id="KW-0539">Nucleus</keyword>
<dbReference type="EMBL" id="VIIS01001709">
    <property type="protein sequence ID" value="KAF0294024.1"/>
    <property type="molecule type" value="Genomic_DNA"/>
</dbReference>
<gene>
    <name evidence="4" type="ORF">FJT64_000791</name>
</gene>
<dbReference type="InterPro" id="IPR040308">
    <property type="entry name" value="HAPR1"/>
</dbReference>
<dbReference type="OrthoDB" id="5823474at2759"/>
<dbReference type="Proteomes" id="UP000440578">
    <property type="component" value="Unassembled WGS sequence"/>
</dbReference>
<evidence type="ECO:0000256" key="1">
    <source>
        <dbReference type="ARBA" id="ARBA00004123"/>
    </source>
</evidence>
<comment type="subcellular location">
    <subcellularLocation>
        <location evidence="1">Nucleus</location>
    </subcellularLocation>
</comment>
<dbReference type="AlphaFoldDB" id="A0A6A4VR39"/>
<accession>A0A6A4VR39</accession>
<comment type="caution">
    <text evidence="4">The sequence shown here is derived from an EMBL/GenBank/DDBJ whole genome shotgun (WGS) entry which is preliminary data.</text>
</comment>
<dbReference type="PANTHER" id="PTHR31624">
    <property type="entry name" value="UPF0472 PROTEIN C16ORF72"/>
    <property type="match status" value="1"/>
</dbReference>
<keyword evidence="5" id="KW-1185">Reference proteome</keyword>
<organism evidence="4 5">
    <name type="scientific">Amphibalanus amphitrite</name>
    <name type="common">Striped barnacle</name>
    <name type="synonym">Balanus amphitrite</name>
    <dbReference type="NCBI Taxonomy" id="1232801"/>
    <lineage>
        <taxon>Eukaryota</taxon>
        <taxon>Metazoa</taxon>
        <taxon>Ecdysozoa</taxon>
        <taxon>Arthropoda</taxon>
        <taxon>Crustacea</taxon>
        <taxon>Multicrustacea</taxon>
        <taxon>Cirripedia</taxon>
        <taxon>Thoracica</taxon>
        <taxon>Thoracicalcarea</taxon>
        <taxon>Balanomorpha</taxon>
        <taxon>Balanoidea</taxon>
        <taxon>Balanidae</taxon>
        <taxon>Amphibalaninae</taxon>
        <taxon>Amphibalanus</taxon>
    </lineage>
</organism>
<feature type="region of interest" description="Disordered" evidence="3">
    <location>
        <begin position="162"/>
        <end position="195"/>
    </location>
</feature>
<dbReference type="InterPro" id="IPR029196">
    <property type="entry name" value="HAPSTR1-like"/>
</dbReference>
<evidence type="ECO:0000313" key="4">
    <source>
        <dbReference type="EMBL" id="KAF0294024.1"/>
    </source>
</evidence>
<evidence type="ECO:0000256" key="3">
    <source>
        <dbReference type="SAM" id="MobiDB-lite"/>
    </source>
</evidence>
<name>A0A6A4VR39_AMPAM</name>
<dbReference type="Pfam" id="PF15251">
    <property type="entry name" value="TAPR1-like"/>
    <property type="match status" value="1"/>
</dbReference>
<reference evidence="4 5" key="1">
    <citation type="submission" date="2019-07" db="EMBL/GenBank/DDBJ databases">
        <title>Draft genome assembly of a fouling barnacle, Amphibalanus amphitrite (Darwin, 1854): The first reference genome for Thecostraca.</title>
        <authorList>
            <person name="Kim W."/>
        </authorList>
    </citation>
    <scope>NUCLEOTIDE SEQUENCE [LARGE SCALE GENOMIC DNA]</scope>
    <source>
        <strain evidence="4">SNU_AA5</strain>
        <tissue evidence="4">Soma without cirri and trophi</tissue>
    </source>
</reference>
<evidence type="ECO:0000313" key="5">
    <source>
        <dbReference type="Proteomes" id="UP000440578"/>
    </source>
</evidence>
<dbReference type="PANTHER" id="PTHR31624:SF4">
    <property type="entry name" value="CHROMOSOME 16 OPEN READING FRAME 72"/>
    <property type="match status" value="1"/>
</dbReference>
<protein>
    <submittedName>
        <fullName evidence="4">UPF0472 protein C16orf72</fullName>
    </submittedName>
</protein>
<dbReference type="GO" id="GO:0005634">
    <property type="term" value="C:nucleus"/>
    <property type="evidence" value="ECO:0007669"/>
    <property type="project" value="UniProtKB-SubCell"/>
</dbReference>
<feature type="region of interest" description="Disordered" evidence="3">
    <location>
        <begin position="1"/>
        <end position="26"/>
    </location>
</feature>
<sequence length="195" mass="21708">MGVFLSGSRLSVPPGPSRVTAAAMSEERGSDDELYRWEAACYSEVESQPDYELQLHQERELTAQKLWHLFQNSATCIAHLHKGAYGGAGGGCGTERGGSRWMPFQTAAGSVTALYKESVDGVRRCTELGILHGQQRRTRELLALTRRRRLLRREEVLSLLCGRPPPPPRSGHRCRNFATPSLPEEMSPGNETFRI</sequence>
<evidence type="ECO:0000256" key="2">
    <source>
        <dbReference type="ARBA" id="ARBA00023242"/>
    </source>
</evidence>
<proteinExistence type="predicted"/>